<protein>
    <submittedName>
        <fullName evidence="5">Cysteine-rich membrane protein 2</fullName>
    </submittedName>
</protein>
<reference evidence="5 6" key="1">
    <citation type="journal article" date="2014" name="PLoS Genet.">
        <title>The Genome of Spironucleus salmonicida Highlights a Fish Pathogen Adapted to Fluctuating Environments.</title>
        <authorList>
            <person name="Xu F."/>
            <person name="Jerlstrom-Hultqvist J."/>
            <person name="Einarsson E."/>
            <person name="Astvaldsson A."/>
            <person name="Svard S.G."/>
            <person name="Andersson J.O."/>
        </authorList>
    </citation>
    <scope>NUCLEOTIDE SEQUENCE</scope>
    <source>
        <strain evidence="6">ATCC 50377</strain>
    </source>
</reference>
<accession>V6LPA7</accession>
<dbReference type="EMBL" id="KI546159">
    <property type="protein sequence ID" value="EST42559.1"/>
    <property type="molecule type" value="Genomic_DNA"/>
</dbReference>
<feature type="domain" description="EGF-like" evidence="4">
    <location>
        <begin position="15"/>
        <end position="53"/>
    </location>
</feature>
<evidence type="ECO:0000256" key="2">
    <source>
        <dbReference type="PROSITE-ProRule" id="PRU00076"/>
    </source>
</evidence>
<dbReference type="PROSITE" id="PS00022">
    <property type="entry name" value="EGF_1"/>
    <property type="match status" value="3"/>
</dbReference>
<name>V6LPA7_9EUKA</name>
<dbReference type="OrthoDB" id="18487at2759"/>
<dbReference type="PROSITE" id="PS50026">
    <property type="entry name" value="EGF_3"/>
    <property type="match status" value="2"/>
</dbReference>
<sequence length="558" mass="59617">MSCPLNQTLIDGNCIANECVTASLTICSNNGKCGGISLNRCVCNTGYSGHYCQCQPGFIQIRQDGLECAQNFCKSPRGQCFGRSTCILKISLSKKEFVCDGCGSFTSNDPRQGCAGCLDGASIFGPVSSRVCVNDSCITGDTVCNGKGKCSRFGFCVCEGNFSSALSCKGCKTGFQLHNGQCIADICKTGQSECNNHGKCDMETLECRCELSYSGKTCELCSDGMIQVNGKRDCANPSCVINDTICSGNGKCGGISLNKCVCANKTNGHYCQCLEGQSQLYQDELICGANLCKSPRGSCYNRGECKIVGQELVCLSCGQYVYNDPRKGCYSCLEGSVYFGTLSNRDCRPKKCITGDTLCNNQGICQASGICACTDSNADSTSGCVECISGHHMINGKCLPSSCVYNDKECDGRGTCQGSVCVCVTYLLNEKLQCSVCNSVNALENEFCTVCRAGYEIVHGECVNTACPEGQTFNPAILGCDETQEFNQSVSSGLIAGIVIMALIVVALVGLGVYFFMKKRNDIPRRNSIVMPLRDAPIHRMNSNNSTALVTENPEYAK</sequence>
<keyword evidence="3" id="KW-1133">Transmembrane helix</keyword>
<evidence type="ECO:0000313" key="5">
    <source>
        <dbReference type="EMBL" id="EST42559.1"/>
    </source>
</evidence>
<evidence type="ECO:0000256" key="1">
    <source>
        <dbReference type="ARBA" id="ARBA00023157"/>
    </source>
</evidence>
<dbReference type="EMBL" id="AUWU02000008">
    <property type="protein sequence ID" value="KAH0570027.1"/>
    <property type="molecule type" value="Genomic_DNA"/>
</dbReference>
<feature type="domain" description="EGF-like" evidence="4">
    <location>
        <begin position="183"/>
        <end position="219"/>
    </location>
</feature>
<feature type="transmembrane region" description="Helical" evidence="3">
    <location>
        <begin position="494"/>
        <end position="517"/>
    </location>
</feature>
<dbReference type="VEuPathDB" id="GiardiaDB:SS50377_28001"/>
<dbReference type="Proteomes" id="UP000018208">
    <property type="component" value="Unassembled WGS sequence"/>
</dbReference>
<evidence type="ECO:0000313" key="7">
    <source>
        <dbReference type="Proteomes" id="UP000018208"/>
    </source>
</evidence>
<organism evidence="5">
    <name type="scientific">Spironucleus salmonicida</name>
    <dbReference type="NCBI Taxonomy" id="348837"/>
    <lineage>
        <taxon>Eukaryota</taxon>
        <taxon>Metamonada</taxon>
        <taxon>Diplomonadida</taxon>
        <taxon>Hexamitidae</taxon>
        <taxon>Hexamitinae</taxon>
        <taxon>Spironucleus</taxon>
    </lineage>
</organism>
<dbReference type="Pfam" id="PF07974">
    <property type="entry name" value="EGF_2"/>
    <property type="match status" value="1"/>
</dbReference>
<keyword evidence="3" id="KW-0812">Transmembrane</keyword>
<reference evidence="6" key="2">
    <citation type="submission" date="2020-12" db="EMBL/GenBank/DDBJ databases">
        <title>New Spironucleus salmonicida genome in near-complete chromosomes.</title>
        <authorList>
            <person name="Xu F."/>
            <person name="Kurt Z."/>
            <person name="Jimenez-Gonzalez A."/>
            <person name="Astvaldsson A."/>
            <person name="Andersson J.O."/>
            <person name="Svard S.G."/>
        </authorList>
    </citation>
    <scope>NUCLEOTIDE SEQUENCE</scope>
    <source>
        <strain evidence="6">ATCC 50377</strain>
    </source>
</reference>
<dbReference type="CDD" id="cd12087">
    <property type="entry name" value="TM_EGFR-like"/>
    <property type="match status" value="1"/>
</dbReference>
<evidence type="ECO:0000259" key="4">
    <source>
        <dbReference type="PROSITE" id="PS50026"/>
    </source>
</evidence>
<proteinExistence type="predicted"/>
<keyword evidence="1 2" id="KW-1015">Disulfide bond</keyword>
<dbReference type="SMART" id="SM00181">
    <property type="entry name" value="EGF"/>
    <property type="match status" value="4"/>
</dbReference>
<keyword evidence="7" id="KW-1185">Reference proteome</keyword>
<dbReference type="AlphaFoldDB" id="V6LPA7"/>
<comment type="caution">
    <text evidence="2">Lacks conserved residue(s) required for the propagation of feature annotation.</text>
</comment>
<keyword evidence="3" id="KW-0472">Membrane</keyword>
<feature type="disulfide bond" evidence="2">
    <location>
        <begin position="209"/>
        <end position="218"/>
    </location>
</feature>
<dbReference type="InterPro" id="IPR013111">
    <property type="entry name" value="EGF_extracell"/>
</dbReference>
<keyword evidence="2" id="KW-0245">EGF-like domain</keyword>
<evidence type="ECO:0000256" key="3">
    <source>
        <dbReference type="SAM" id="Phobius"/>
    </source>
</evidence>
<dbReference type="InterPro" id="IPR000742">
    <property type="entry name" value="EGF"/>
</dbReference>
<evidence type="ECO:0000313" key="6">
    <source>
        <dbReference type="EMBL" id="KAH0570027.1"/>
    </source>
</evidence>
<feature type="disulfide bond" evidence="2">
    <location>
        <begin position="43"/>
        <end position="52"/>
    </location>
</feature>
<gene>
    <name evidence="5" type="ORF">SS50377_17874</name>
    <name evidence="6" type="ORF">SS50377_28001</name>
</gene>